<accession>A0ACD5WXA3</accession>
<dbReference type="Proteomes" id="UP001732700">
    <property type="component" value="Chromosome 4C"/>
</dbReference>
<protein>
    <submittedName>
        <fullName evidence="1">Uncharacterized protein</fullName>
    </submittedName>
</protein>
<evidence type="ECO:0000313" key="2">
    <source>
        <dbReference type="Proteomes" id="UP001732700"/>
    </source>
</evidence>
<reference evidence="1" key="1">
    <citation type="submission" date="2021-05" db="EMBL/GenBank/DDBJ databases">
        <authorList>
            <person name="Scholz U."/>
            <person name="Mascher M."/>
            <person name="Fiebig A."/>
        </authorList>
    </citation>
    <scope>NUCLEOTIDE SEQUENCE [LARGE SCALE GENOMIC DNA]</scope>
</reference>
<proteinExistence type="predicted"/>
<sequence>MGAEREANPSVLAAVASLDTYATALSAFTSAWRSLYSDATSVDSALASRLEGFSQIELLCSGMDGPGLRAYLIEHREELRDPARALDAALLVAPDPGLLVLAAAAGFCRAPPGEGAKSGDAKVSCRLLIDLLDRVRALGVKPSPEAREEARAVAADWKRSKRIEAQMVFKNETIAFLLLVGVFGLVPDVGGTDQVLDLVVSISSRERAVEIFLGLGLDLDKQMPILIQTMINKGKQLDAVKFIQALNLVDKYPLLPVLRSYMNDAKNAGSLIRIRGDGSSSQDAGDAKERTLLGALQKFIKGQKLEELPILEEASNRMAQLDLQSAERKRAASIAAAAAAAHEVSKKRAASAAAAAAHEVSKNILDSRKRRQLPANVVQGSSGQNTRSVETPSQQLISRQSIPTVGVPNQYQVASSHNILAGITHNPLFPAGNQRPAGTQNQALVAPSVQTQYSGVADFYNLSSIRPSGLNVPSASTSSRSKLYSEDPLASVSRASDKKGSSYSYSLSNMSNYNP</sequence>
<reference evidence="1" key="2">
    <citation type="submission" date="2025-09" db="UniProtKB">
        <authorList>
            <consortium name="EnsemblPlants"/>
        </authorList>
    </citation>
    <scope>IDENTIFICATION</scope>
</reference>
<dbReference type="EnsemblPlants" id="AVESA.00010b.r2.4CG1280100.1">
    <property type="protein sequence ID" value="AVESA.00010b.r2.4CG1280100.1.CDS"/>
    <property type="gene ID" value="AVESA.00010b.r2.4CG1280100"/>
</dbReference>
<organism evidence="1 2">
    <name type="scientific">Avena sativa</name>
    <name type="common">Oat</name>
    <dbReference type="NCBI Taxonomy" id="4498"/>
    <lineage>
        <taxon>Eukaryota</taxon>
        <taxon>Viridiplantae</taxon>
        <taxon>Streptophyta</taxon>
        <taxon>Embryophyta</taxon>
        <taxon>Tracheophyta</taxon>
        <taxon>Spermatophyta</taxon>
        <taxon>Magnoliopsida</taxon>
        <taxon>Liliopsida</taxon>
        <taxon>Poales</taxon>
        <taxon>Poaceae</taxon>
        <taxon>BOP clade</taxon>
        <taxon>Pooideae</taxon>
        <taxon>Poodae</taxon>
        <taxon>Poeae</taxon>
        <taxon>Poeae Chloroplast Group 1 (Aveneae type)</taxon>
        <taxon>Aveninae</taxon>
        <taxon>Avena</taxon>
    </lineage>
</organism>
<evidence type="ECO:0000313" key="1">
    <source>
        <dbReference type="EnsemblPlants" id="AVESA.00010b.r2.4CG1280100.1.CDS"/>
    </source>
</evidence>
<keyword evidence="2" id="KW-1185">Reference proteome</keyword>
<name>A0ACD5WXA3_AVESA</name>